<dbReference type="InterPro" id="IPR029787">
    <property type="entry name" value="Nucleotide_cyclase"/>
</dbReference>
<dbReference type="SMART" id="SM00052">
    <property type="entry name" value="EAL"/>
    <property type="match status" value="1"/>
</dbReference>
<dbReference type="EMBL" id="JBHLXP010000001">
    <property type="protein sequence ID" value="MFC0047475.1"/>
    <property type="molecule type" value="Genomic_DNA"/>
</dbReference>
<dbReference type="InterPro" id="IPR001633">
    <property type="entry name" value="EAL_dom"/>
</dbReference>
<name>A0ABV6B9D4_9GAMM</name>
<dbReference type="PANTHER" id="PTHR44757:SF4">
    <property type="entry name" value="DIGUANYLATE CYCLASE DGCE-RELATED"/>
    <property type="match status" value="1"/>
</dbReference>
<keyword evidence="1" id="KW-0472">Membrane</keyword>
<feature type="domain" description="EAL" evidence="2">
    <location>
        <begin position="561"/>
        <end position="815"/>
    </location>
</feature>
<comment type="caution">
    <text evidence="4">The sequence shown here is derived from an EMBL/GenBank/DDBJ whole genome shotgun (WGS) entry which is preliminary data.</text>
</comment>
<evidence type="ECO:0000259" key="3">
    <source>
        <dbReference type="PROSITE" id="PS50887"/>
    </source>
</evidence>
<keyword evidence="1" id="KW-0812">Transmembrane</keyword>
<keyword evidence="1" id="KW-1133">Transmembrane helix</keyword>
<dbReference type="InterPro" id="IPR000160">
    <property type="entry name" value="GGDEF_dom"/>
</dbReference>
<dbReference type="Gene3D" id="3.20.20.450">
    <property type="entry name" value="EAL domain"/>
    <property type="match status" value="1"/>
</dbReference>
<dbReference type="SUPFAM" id="SSF55073">
    <property type="entry name" value="Nucleotide cyclase"/>
    <property type="match status" value="1"/>
</dbReference>
<dbReference type="Pfam" id="PF00990">
    <property type="entry name" value="GGDEF"/>
    <property type="match status" value="1"/>
</dbReference>
<dbReference type="CDD" id="cd01948">
    <property type="entry name" value="EAL"/>
    <property type="match status" value="1"/>
</dbReference>
<evidence type="ECO:0000313" key="4">
    <source>
        <dbReference type="EMBL" id="MFC0047475.1"/>
    </source>
</evidence>
<dbReference type="SUPFAM" id="SSF141868">
    <property type="entry name" value="EAL domain-like"/>
    <property type="match status" value="1"/>
</dbReference>
<organism evidence="4 5">
    <name type="scientific">Rheinheimera tilapiae</name>
    <dbReference type="NCBI Taxonomy" id="875043"/>
    <lineage>
        <taxon>Bacteria</taxon>
        <taxon>Pseudomonadati</taxon>
        <taxon>Pseudomonadota</taxon>
        <taxon>Gammaproteobacteria</taxon>
        <taxon>Chromatiales</taxon>
        <taxon>Chromatiaceae</taxon>
        <taxon>Rheinheimera</taxon>
    </lineage>
</organism>
<dbReference type="InterPro" id="IPR043128">
    <property type="entry name" value="Rev_trsase/Diguanyl_cyclase"/>
</dbReference>
<dbReference type="PROSITE" id="PS50883">
    <property type="entry name" value="EAL"/>
    <property type="match status" value="1"/>
</dbReference>
<dbReference type="SMART" id="SM00267">
    <property type="entry name" value="GGDEF"/>
    <property type="match status" value="1"/>
</dbReference>
<dbReference type="PANTHER" id="PTHR44757">
    <property type="entry name" value="DIGUANYLATE CYCLASE DGCP"/>
    <property type="match status" value="1"/>
</dbReference>
<protein>
    <submittedName>
        <fullName evidence="4">EAL domain-containing protein</fullName>
    </submittedName>
</protein>
<feature type="domain" description="GGDEF" evidence="3">
    <location>
        <begin position="417"/>
        <end position="550"/>
    </location>
</feature>
<reference evidence="4 5" key="1">
    <citation type="submission" date="2024-09" db="EMBL/GenBank/DDBJ databases">
        <authorList>
            <person name="Sun Q."/>
            <person name="Mori K."/>
        </authorList>
    </citation>
    <scope>NUCLEOTIDE SEQUENCE [LARGE SCALE GENOMIC DNA]</scope>
    <source>
        <strain evidence="4 5">KCTC 23315</strain>
    </source>
</reference>
<proteinExistence type="predicted"/>
<dbReference type="RefSeq" id="WP_377240802.1">
    <property type="nucleotide sequence ID" value="NZ_JBHLXP010000001.1"/>
</dbReference>
<evidence type="ECO:0000259" key="2">
    <source>
        <dbReference type="PROSITE" id="PS50883"/>
    </source>
</evidence>
<dbReference type="Gene3D" id="3.30.70.270">
    <property type="match status" value="1"/>
</dbReference>
<dbReference type="Proteomes" id="UP001589813">
    <property type="component" value="Unassembled WGS sequence"/>
</dbReference>
<dbReference type="InterPro" id="IPR035919">
    <property type="entry name" value="EAL_sf"/>
</dbReference>
<dbReference type="InterPro" id="IPR052155">
    <property type="entry name" value="Biofilm_reg_signaling"/>
</dbReference>
<evidence type="ECO:0000256" key="1">
    <source>
        <dbReference type="SAM" id="Phobius"/>
    </source>
</evidence>
<dbReference type="CDD" id="cd01949">
    <property type="entry name" value="GGDEF"/>
    <property type="match status" value="1"/>
</dbReference>
<gene>
    <name evidence="4" type="ORF">ACFFJP_04105</name>
</gene>
<keyword evidence="5" id="KW-1185">Reference proteome</keyword>
<evidence type="ECO:0000313" key="5">
    <source>
        <dbReference type="Proteomes" id="UP001589813"/>
    </source>
</evidence>
<dbReference type="Pfam" id="PF00563">
    <property type="entry name" value="EAL"/>
    <property type="match status" value="1"/>
</dbReference>
<accession>A0ABV6B9D4</accession>
<feature type="transmembrane region" description="Helical" evidence="1">
    <location>
        <begin position="7"/>
        <end position="29"/>
    </location>
</feature>
<sequence>MQRRPALVASIATVVIMLSILAVAFYLGISNQKTSEIKARTVAQQVSNALEIMAADRVRALDDLVGHWPVASANEIDWFNVRAVTLAKMLPGLRDLALLDRQGHVLWSIDPHNRKQLLRQHLPTLLGVPSGATTAVLYPPDRPQSLIVMRAISMQGKPHGYVAAFFDINTILGVYTSELDAGGLSFLMQDGDAVLHQSGTLSGSAPVVRQPLDFAGRRWHFSVQSQSDSWQTSWWLAGIGSLIALCIGLLLYRQFAKDAQVRRFQQLYQSAADASLDAILLLARCPGQDGPDFLLQHSNKVAAQLCDASLLLAGQSLALLCKELSANWFFRRCVDVDQTGEPFEAVLPQPSGLIHASWLRLQVVKSAQGLALTFRDVSREHALQQQIRYQAEHDQLTGLLNRYAFEQRLAALLTTTQGGALCYIDMDQFKHINDSCGHLAGDELLRNVASLLSIDLHHADILARVGGDEFCLVLAGRNMSAVSTHLQQLLSRIAAFRFSWEQQIFTIGASIGVVALGGEQGSLTDLLKAADSGCYLAKNQGRNRYFIVDADGPELNHLQQQRQLLSLLHTALDEHRFELYAQPIVSLSVPPQGLHLEVLLRLRDSDGAMVSPALFIPLAEQQGLMGLIDRWVIRRVLQQLAATPAQLPMLDKIAINLSGPSLSDPDLLPFIQQQLQLFAIPAAKICFEITETAAITNMAAANRFIDSLRQIGCKFALDDFGVGMSSFAYLKHLPVDYLKIDGSFVKAMTQNATDAVMVRAMADIARSMQIQTIAEFVPDEATCVLLRSIGVHYGQGYGLGHPAPWQTFFPQTATL</sequence>
<dbReference type="PROSITE" id="PS50887">
    <property type="entry name" value="GGDEF"/>
    <property type="match status" value="1"/>
</dbReference>
<dbReference type="NCBIfam" id="TIGR00254">
    <property type="entry name" value="GGDEF"/>
    <property type="match status" value="1"/>
</dbReference>